<feature type="region of interest" description="Disordered" evidence="1">
    <location>
        <begin position="161"/>
        <end position="182"/>
    </location>
</feature>
<dbReference type="Proteomes" id="UP001234916">
    <property type="component" value="Chromosome"/>
</dbReference>
<dbReference type="EMBL" id="CP107246">
    <property type="protein sequence ID" value="WIM06734.1"/>
    <property type="molecule type" value="Genomic_DNA"/>
</dbReference>
<name>A0AA49IZZ8_9PROT</name>
<dbReference type="KEGG" id="npv:OHM77_05565"/>
<gene>
    <name evidence="2" type="ORF">OHM77_05565</name>
</gene>
<accession>A0AA49IZZ8</accession>
<evidence type="ECO:0000313" key="2">
    <source>
        <dbReference type="EMBL" id="WIM06734.1"/>
    </source>
</evidence>
<organism evidence="2">
    <name type="scientific">Candidatus Nitricoxidivorans perseverans</name>
    <dbReference type="NCBI Taxonomy" id="2975601"/>
    <lineage>
        <taxon>Bacteria</taxon>
        <taxon>Pseudomonadati</taxon>
        <taxon>Pseudomonadota</taxon>
        <taxon>Betaproteobacteria</taxon>
        <taxon>Nitrosomonadales</taxon>
        <taxon>Sterolibacteriaceae</taxon>
        <taxon>Candidatus Nitricoxidivorans</taxon>
    </lineage>
</organism>
<evidence type="ECO:0000256" key="1">
    <source>
        <dbReference type="SAM" id="MobiDB-lite"/>
    </source>
</evidence>
<protein>
    <submittedName>
        <fullName evidence="2">Uncharacterized protein</fullName>
    </submittedName>
</protein>
<reference evidence="2" key="1">
    <citation type="journal article" date="2023" name="Nat. Microbiol.">
        <title>Enrichment and characterization of a nitric oxide-reducing microbial community in a continuous bioreactor.</title>
        <authorList>
            <person name="Garrido-Amador P."/>
            <person name="Stortenbeker N."/>
            <person name="Wessels H.J.C.T."/>
            <person name="Speth D.R."/>
            <person name="Garcia-Heredia I."/>
            <person name="Kartal B."/>
        </authorList>
    </citation>
    <scope>NUCLEOTIDE SEQUENCE</scope>
    <source>
        <strain evidence="2">MAG1</strain>
    </source>
</reference>
<dbReference type="PROSITE" id="PS51257">
    <property type="entry name" value="PROKAR_LIPOPROTEIN"/>
    <property type="match status" value="1"/>
</dbReference>
<dbReference type="AlphaFoldDB" id="A0AA49IZZ8"/>
<sequence>MRTFPAFAAAIALTLAGCSSQPVNGVRYYPESGGAAGGSIVGNSALKLTPNISVELEKLVIWGAYAGVAWLVLDPLAPNWDIEEAPLADNHIHFSLKMKRYYAGGAGEARAVFHRRAKELMRYNGFDGYQVVEYNEGLESSVLGSQRVAIGVIRMASREKTPPLPMGGASLRSLLGSPSEAR</sequence>
<proteinExistence type="predicted"/>